<evidence type="ECO:0000256" key="4">
    <source>
        <dbReference type="ARBA" id="ARBA00022679"/>
    </source>
</evidence>
<comment type="cofactor">
    <cofactor evidence="1">
        <name>pyridoxal 5'-phosphate</name>
        <dbReference type="ChEBI" id="CHEBI:597326"/>
    </cofactor>
</comment>
<dbReference type="NCBIfam" id="NF005855">
    <property type="entry name" value="PRK07777.1"/>
    <property type="match status" value="1"/>
</dbReference>
<feature type="domain" description="Aminotransferase class I/classII large" evidence="6">
    <location>
        <begin position="32"/>
        <end position="384"/>
    </location>
</feature>
<evidence type="ECO:0000256" key="2">
    <source>
        <dbReference type="ARBA" id="ARBA00007441"/>
    </source>
</evidence>
<keyword evidence="3" id="KW-0032">Aminotransferase</keyword>
<evidence type="ECO:0000259" key="6">
    <source>
        <dbReference type="Pfam" id="PF00155"/>
    </source>
</evidence>
<dbReference type="FunFam" id="3.40.640.10:FF:000024">
    <property type="entry name" value="Kynurenine--oxoglutarate transaminase 3"/>
    <property type="match status" value="1"/>
</dbReference>
<evidence type="ECO:0000256" key="1">
    <source>
        <dbReference type="ARBA" id="ARBA00001933"/>
    </source>
</evidence>
<organism evidence="7">
    <name type="scientific">marine metagenome</name>
    <dbReference type="NCBI Taxonomy" id="408172"/>
    <lineage>
        <taxon>unclassified sequences</taxon>
        <taxon>metagenomes</taxon>
        <taxon>ecological metagenomes</taxon>
    </lineage>
</organism>
<keyword evidence="5" id="KW-0663">Pyridoxal phosphate</keyword>
<dbReference type="Pfam" id="PF00155">
    <property type="entry name" value="Aminotran_1_2"/>
    <property type="match status" value="1"/>
</dbReference>
<gene>
    <name evidence="7" type="ORF">METZ01_LOCUS6679</name>
</gene>
<reference evidence="7" key="1">
    <citation type="submission" date="2018-05" db="EMBL/GenBank/DDBJ databases">
        <authorList>
            <person name="Lanie J.A."/>
            <person name="Ng W.-L."/>
            <person name="Kazmierczak K.M."/>
            <person name="Andrzejewski T.M."/>
            <person name="Davidsen T.M."/>
            <person name="Wayne K.J."/>
            <person name="Tettelin H."/>
            <person name="Glass J.I."/>
            <person name="Rusch D."/>
            <person name="Podicherti R."/>
            <person name="Tsui H.-C.T."/>
            <person name="Winkler M.E."/>
        </authorList>
    </citation>
    <scope>NUCLEOTIDE SEQUENCE</scope>
</reference>
<keyword evidence="4" id="KW-0808">Transferase</keyword>
<dbReference type="InterPro" id="IPR015422">
    <property type="entry name" value="PyrdxlP-dep_Trfase_small"/>
</dbReference>
<dbReference type="EMBL" id="UINC01000352">
    <property type="protein sequence ID" value="SUZ53825.1"/>
    <property type="molecule type" value="Genomic_DNA"/>
</dbReference>
<evidence type="ECO:0000313" key="7">
    <source>
        <dbReference type="EMBL" id="SUZ53825.1"/>
    </source>
</evidence>
<protein>
    <recommendedName>
        <fullName evidence="6">Aminotransferase class I/classII large domain-containing protein</fullName>
    </recommendedName>
</protein>
<proteinExistence type="inferred from homology"/>
<evidence type="ECO:0000256" key="5">
    <source>
        <dbReference type="ARBA" id="ARBA00022898"/>
    </source>
</evidence>
<dbReference type="GO" id="GO:0005737">
    <property type="term" value="C:cytoplasm"/>
    <property type="evidence" value="ECO:0007669"/>
    <property type="project" value="TreeGrafter"/>
</dbReference>
<dbReference type="PANTHER" id="PTHR43807">
    <property type="entry name" value="FI04487P"/>
    <property type="match status" value="1"/>
</dbReference>
<dbReference type="Gene3D" id="3.40.640.10">
    <property type="entry name" value="Type I PLP-dependent aspartate aminotransferase-like (Major domain)"/>
    <property type="match status" value="1"/>
</dbReference>
<accession>A0A381NGY8</accession>
<dbReference type="PANTHER" id="PTHR43807:SF20">
    <property type="entry name" value="FI04487P"/>
    <property type="match status" value="1"/>
</dbReference>
<dbReference type="AlphaFoldDB" id="A0A381NGY8"/>
<dbReference type="GO" id="GO:0016212">
    <property type="term" value="F:kynurenine-oxoglutarate transaminase activity"/>
    <property type="evidence" value="ECO:0007669"/>
    <property type="project" value="TreeGrafter"/>
</dbReference>
<dbReference type="Gene3D" id="3.90.1150.10">
    <property type="entry name" value="Aspartate Aminotransferase, domain 1"/>
    <property type="match status" value="1"/>
</dbReference>
<dbReference type="SUPFAM" id="SSF53383">
    <property type="entry name" value="PLP-dependent transferases"/>
    <property type="match status" value="1"/>
</dbReference>
<dbReference type="InterPro" id="IPR004839">
    <property type="entry name" value="Aminotransferase_I/II_large"/>
</dbReference>
<comment type="similarity">
    <text evidence="2">Belongs to the class-I pyridoxal-phosphate-dependent aminotransferase family.</text>
</comment>
<dbReference type="InterPro" id="IPR051326">
    <property type="entry name" value="Kynurenine-oxoglutarate_AT"/>
</dbReference>
<sequence>MGERNPYLVERLQGFGTTIFAEMSELAARTGAINLGQGFPDADGPDEVLEAAVTAIRAGHNQYPPGPGILPLRQAVADHQRRFYGLEVDPDTEVLVTAGASEAIAAAMLALVEPGDEVVVFEPYFDHYATSIALAGGRRRVVRLQEPDLHFDVAELEAVIGPDTRLILLNSPHNPTGKVFDADELGRIAALAIAHDLLVVTDEVYEHLIFDGLPHLPLATLPGMAERTLTISSAGKSFGFTGWKIGWAHGPANLLAAVLVAKQSLTYVSGGPFQHALVTALGIDDAYFDELVDDLQAKRDLFCAGLKTAGFEVRPPSGTYFATADIRPLGYEDGVDFCLALPERCGVVAVPSAAFYDDEAAGRHLVRFAFCKQPEVLTEAVERLATLGGAQ</sequence>
<name>A0A381NGY8_9ZZZZ</name>
<dbReference type="CDD" id="cd00609">
    <property type="entry name" value="AAT_like"/>
    <property type="match status" value="1"/>
</dbReference>
<evidence type="ECO:0000256" key="3">
    <source>
        <dbReference type="ARBA" id="ARBA00022576"/>
    </source>
</evidence>
<dbReference type="GO" id="GO:0030170">
    <property type="term" value="F:pyridoxal phosphate binding"/>
    <property type="evidence" value="ECO:0007669"/>
    <property type="project" value="InterPro"/>
</dbReference>
<dbReference type="InterPro" id="IPR015424">
    <property type="entry name" value="PyrdxlP-dep_Trfase"/>
</dbReference>
<dbReference type="InterPro" id="IPR015421">
    <property type="entry name" value="PyrdxlP-dep_Trfase_major"/>
</dbReference>